<dbReference type="InterPro" id="IPR037135">
    <property type="entry name" value="DUF1653-like_dom_sf"/>
</dbReference>
<dbReference type="Gene3D" id="2.30.30.320">
    <property type="entry name" value="DUF1653-like domain"/>
    <property type="match status" value="1"/>
</dbReference>
<sequence length="70" mass="8437">MDTFHFKGGLYQVVDTVIESELLSTMVLYRPNDSNYLWVRPYQMFTSEVTRDGVTYQTKKTEPFWLRSRY</sequence>
<dbReference type="Proteomes" id="UP000264002">
    <property type="component" value="Unassembled WGS sequence"/>
</dbReference>
<proteinExistence type="predicted"/>
<comment type="caution">
    <text evidence="2">The sequence shown here is derived from an EMBL/GenBank/DDBJ whole genome shotgun (WGS) entry which is preliminary data.</text>
</comment>
<evidence type="ECO:0000313" key="3">
    <source>
        <dbReference type="Proteomes" id="UP000264002"/>
    </source>
</evidence>
<protein>
    <submittedName>
        <fullName evidence="2">DUF1653 domain-containing protein</fullName>
    </submittedName>
</protein>
<reference evidence="2 3" key="2">
    <citation type="submission" date="2018-09" db="EMBL/GenBank/DDBJ databases">
        <title>Genome of Sphaerochaeta halotolerans strain 4-11.</title>
        <authorList>
            <person name="Nazina T.N."/>
            <person name="Sokolova D.S."/>
        </authorList>
    </citation>
    <scope>NUCLEOTIDE SEQUENCE [LARGE SCALE GENOMIC DNA]</scope>
    <source>
        <strain evidence="2 3">4-11</strain>
    </source>
</reference>
<organism evidence="2 3">
    <name type="scientific">Sphaerochaeta halotolerans</name>
    <dbReference type="NCBI Taxonomy" id="2293840"/>
    <lineage>
        <taxon>Bacteria</taxon>
        <taxon>Pseudomonadati</taxon>
        <taxon>Spirochaetota</taxon>
        <taxon>Spirochaetia</taxon>
        <taxon>Spirochaetales</taxon>
        <taxon>Sphaerochaetaceae</taxon>
        <taxon>Sphaerochaeta</taxon>
    </lineage>
</organism>
<dbReference type="Pfam" id="PF07866">
    <property type="entry name" value="DUF1653"/>
    <property type="match status" value="1"/>
</dbReference>
<name>A0A372MEK7_9SPIR</name>
<dbReference type="RefSeq" id="WP_117330965.1">
    <property type="nucleotide sequence ID" value="NZ_QUWK01000011.1"/>
</dbReference>
<reference evidence="3" key="1">
    <citation type="submission" date="2018-08" db="EMBL/GenBank/DDBJ databases">
        <authorList>
            <person name="Grouzdev D.S."/>
            <person name="Krutkina M.S."/>
        </authorList>
    </citation>
    <scope>NUCLEOTIDE SEQUENCE [LARGE SCALE GENOMIC DNA]</scope>
    <source>
        <strain evidence="3">4-11</strain>
    </source>
</reference>
<feature type="domain" description="DUF1653" evidence="1">
    <location>
        <begin position="5"/>
        <end position="57"/>
    </location>
</feature>
<dbReference type="AlphaFoldDB" id="A0A372MEK7"/>
<keyword evidence="3" id="KW-1185">Reference proteome</keyword>
<accession>A0A372MEK7</accession>
<gene>
    <name evidence="2" type="ORF">DYP60_10510</name>
</gene>
<dbReference type="InterPro" id="IPR023387">
    <property type="entry name" value="DUF1653-like_dom"/>
</dbReference>
<evidence type="ECO:0000313" key="2">
    <source>
        <dbReference type="EMBL" id="RFU94211.1"/>
    </source>
</evidence>
<dbReference type="EMBL" id="QUWK01000011">
    <property type="protein sequence ID" value="RFU94211.1"/>
    <property type="molecule type" value="Genomic_DNA"/>
</dbReference>
<evidence type="ECO:0000259" key="1">
    <source>
        <dbReference type="Pfam" id="PF07866"/>
    </source>
</evidence>